<proteinExistence type="predicted"/>
<feature type="compositionally biased region" description="Low complexity" evidence="1">
    <location>
        <begin position="197"/>
        <end position="208"/>
    </location>
</feature>
<dbReference type="Gene3D" id="2.60.40.1170">
    <property type="entry name" value="Mu homology domain, subdomain B"/>
    <property type="match status" value="1"/>
</dbReference>
<feature type="domain" description="DUF11" evidence="2">
    <location>
        <begin position="2158"/>
        <end position="2272"/>
    </location>
</feature>
<feature type="domain" description="DUF11" evidence="2">
    <location>
        <begin position="91"/>
        <end position="209"/>
    </location>
</feature>
<dbReference type="Proteomes" id="UP000215214">
    <property type="component" value="Chromosome TJEJU"/>
</dbReference>
<feature type="domain" description="DUF11" evidence="2">
    <location>
        <begin position="1883"/>
        <end position="1995"/>
    </location>
</feature>
<dbReference type="NCBIfam" id="TIGR04131">
    <property type="entry name" value="Bac_Flav_CTERM"/>
    <property type="match status" value="1"/>
</dbReference>
<dbReference type="KEGG" id="tje:TJEJU_1745"/>
<feature type="compositionally biased region" description="Low complexity" evidence="1">
    <location>
        <begin position="1032"/>
        <end position="1043"/>
    </location>
</feature>
<organism evidence="3 4">
    <name type="scientific">Tenacibaculum jejuense</name>
    <dbReference type="NCBI Taxonomy" id="584609"/>
    <lineage>
        <taxon>Bacteria</taxon>
        <taxon>Pseudomonadati</taxon>
        <taxon>Bacteroidota</taxon>
        <taxon>Flavobacteriia</taxon>
        <taxon>Flavobacteriales</taxon>
        <taxon>Flavobacteriaceae</taxon>
        <taxon>Tenacibaculum</taxon>
    </lineage>
</organism>
<dbReference type="InterPro" id="IPR001434">
    <property type="entry name" value="OmcB-like_DUF11"/>
</dbReference>
<feature type="region of interest" description="Disordered" evidence="1">
    <location>
        <begin position="52"/>
        <end position="83"/>
    </location>
</feature>
<feature type="domain" description="DUF11" evidence="2">
    <location>
        <begin position="787"/>
        <end position="905"/>
    </location>
</feature>
<feature type="compositionally biased region" description="Acidic residues" evidence="1">
    <location>
        <begin position="209"/>
        <end position="219"/>
    </location>
</feature>
<name>A0A238UAM2_9FLAO</name>
<feature type="domain" description="DUF11" evidence="2">
    <location>
        <begin position="1344"/>
        <end position="1454"/>
    </location>
</feature>
<feature type="domain" description="DUF11" evidence="2">
    <location>
        <begin position="503"/>
        <end position="618"/>
    </location>
</feature>
<feature type="region of interest" description="Disordered" evidence="1">
    <location>
        <begin position="470"/>
        <end position="499"/>
    </location>
</feature>
<feature type="compositionally biased region" description="Acidic residues" evidence="1">
    <location>
        <begin position="613"/>
        <end position="637"/>
    </location>
</feature>
<feature type="domain" description="DUF11" evidence="2">
    <location>
        <begin position="1064"/>
        <end position="1179"/>
    </location>
</feature>
<feature type="region of interest" description="Disordered" evidence="1">
    <location>
        <begin position="1305"/>
        <end position="1333"/>
    </location>
</feature>
<feature type="compositionally biased region" description="Acidic residues" evidence="1">
    <location>
        <begin position="1177"/>
        <end position="1189"/>
    </location>
</feature>
<feature type="region of interest" description="Disordered" evidence="1">
    <location>
        <begin position="609"/>
        <end position="637"/>
    </location>
</feature>
<feature type="region of interest" description="Disordered" evidence="1">
    <location>
        <begin position="334"/>
        <end position="361"/>
    </location>
</feature>
<feature type="compositionally biased region" description="Acidic residues" evidence="1">
    <location>
        <begin position="1729"/>
        <end position="1740"/>
    </location>
</feature>
<feature type="compositionally biased region" description="Low complexity" evidence="1">
    <location>
        <begin position="336"/>
        <end position="347"/>
    </location>
</feature>
<feature type="domain" description="DUF11" evidence="2">
    <location>
        <begin position="229"/>
        <end position="348"/>
    </location>
</feature>
<feature type="compositionally biased region" description="Low complexity" evidence="1">
    <location>
        <begin position="893"/>
        <end position="904"/>
    </location>
</feature>
<dbReference type="InterPro" id="IPR051172">
    <property type="entry name" value="Chlamydia_OmcB"/>
</dbReference>
<evidence type="ECO:0000313" key="3">
    <source>
        <dbReference type="EMBL" id="SNR15460.1"/>
    </source>
</evidence>
<feature type="region of interest" description="Disordered" evidence="1">
    <location>
        <begin position="1030"/>
        <end position="1057"/>
    </location>
</feature>
<feature type="compositionally biased region" description="Acidic residues" evidence="1">
    <location>
        <begin position="905"/>
        <end position="915"/>
    </location>
</feature>
<dbReference type="Pfam" id="PF01345">
    <property type="entry name" value="DUF11"/>
    <property type="match status" value="16"/>
</dbReference>
<feature type="region of interest" description="Disordered" evidence="1">
    <location>
        <begin position="1166"/>
        <end position="1196"/>
    </location>
</feature>
<feature type="region of interest" description="Disordered" evidence="1">
    <location>
        <begin position="748"/>
        <end position="779"/>
    </location>
</feature>
<dbReference type="PANTHER" id="PTHR34819:SF3">
    <property type="entry name" value="CELL SURFACE PROTEIN"/>
    <property type="match status" value="1"/>
</dbReference>
<feature type="domain" description="DUF11" evidence="2">
    <location>
        <begin position="2025"/>
        <end position="2138"/>
    </location>
</feature>
<feature type="region of interest" description="Disordered" evidence="1">
    <location>
        <begin position="892"/>
        <end position="919"/>
    </location>
</feature>
<dbReference type="Pfam" id="PF13585">
    <property type="entry name" value="CHU_C"/>
    <property type="match status" value="1"/>
</dbReference>
<feature type="compositionally biased region" description="Acidic residues" evidence="1">
    <location>
        <begin position="1448"/>
        <end position="1473"/>
    </location>
</feature>
<dbReference type="InterPro" id="IPR013783">
    <property type="entry name" value="Ig-like_fold"/>
</dbReference>
<dbReference type="PANTHER" id="PTHR34819">
    <property type="entry name" value="LARGE CYSTEINE-RICH PERIPLASMIC PROTEIN OMCB"/>
    <property type="match status" value="1"/>
</dbReference>
<feature type="region of interest" description="Disordered" evidence="1">
    <location>
        <begin position="196"/>
        <end position="223"/>
    </location>
</feature>
<sequence>MINDSGIASGTTIDWTGLSVPNNNGSISVSYTATVNAPGAGISYTNNAEISASDQFDPDSDPTANSGVDDKTDGLPDDDETSVTPVVEQADLSVSKGLASGSATPNVGDVLVFELTITNAGPSDATGVEIVDTLPVAGYTLGTVNNGGTAAGNVATWSNLSIPSGGLITVTYEATVLAPVSPADPTQYLNVAEITASDQFDPNSSPNNDDGDQSEDDETNFNITPQQSDLSLAKSFTDNNGNNVEVGDVLTFTVALSNAGTDVATGVSAADVLPVGYSIVAGSIDNGGIYNAGATTINWSGLTIPLTGLNLTYQVTVNAPTGAAGEYTNVAQVTGSDQFDPNSSPNNDDGDQSEDDEDNASVVPGQADLELSKSPSVSSPNVGDVITYTVTITNNGTSDATGVSVADTVPNGLQIVTVNNGGTQTGNVITWSGLSVSATGGSNTLSVTYTATVLAPGAGVSYNNVAEITASDQFDPNSTPDNDDGDQSEDDEVSSLITPQQSDLSLEKLVSDSTPNVGDTVTFSLVISNAGTSNATGVSVVDVVPAGYSGLTNPNTVGGVTGVISGGNTVTWTGLSVPNSGSITLTFEAVVDAPTGTANEYLNVAEITSSDQFDPDSDPTSDANTDDNGDGIADDDEDSIAVVPEQSDLSIVKVISDSTPNVGDVVTFTLTVTNAGPDPATGVALRDVVPNGYTIGVINDSGIASGTTIDWTGLSVPNNNGSISVSYTATVNAPGAGISYTNNAEISASDQFDPDSDPTANSGVDDKTDGLPDDDETSVTPVVEQADLSVSKGLASGSATPNVGDVLVFELTITNAGPSDATGVEIVDTLPVAGYTLGTVNNGGTAAGNVATWSNLSIPSGGLITVTYEATVLAPVSPADPTQYLNVAEITASDQFDPNSSPNNDDGDQSEDDETNFNITPQQSDLSLAKSFTDNNGNNVEVGDVLTFTVALSNAGTDVATGVSVADVLPVGYSIVPGSIDNGGIYNAGATTINWSGLTIPLTGLNLTYQVTVNAPTGAAGEYTNVVQVTGSDQFDPNSSPNNDDGDQSEDDEDNASVVPGQADLELSKSPSVSSPNVGDVITYTVTITNNGTSDATGVSVADTVPNGLQVVTINNGGVQTGNTINWSGLSVSATGGSNTLSVTYTATVLAPGAGVSYNNVAEITASDQFDPNSTPDNDDGDQSEDDEVSSLITPQQSDLSLEKLVSDSTPNVGDTVTFSLVISNAGTSNATGVSVVDVVPAGYSGLTNPNTVGGVTGVISGGNTVTWTGLSVPNSGSITLTFEAVVDAPTGTANEYLNVAEITSSDQFDPDSDPTSDANTDDNGDGIADDDEDSIAVVPEQSDLSIVKVISDSTPNVGDVVTFTLTVTNAGPDPATGVALRDVVPNGYTIGVINDGGIASGTTIDWTGLSVPNNNGSIIVSYTATVNAPGAGISYTNNAEISASDQFDPDSDPTSDAAADDYGDGINDDDETTVTPVINQADLSLTKIVVDGDTTPLVGSEITFEIRVFNDGPQDATGVEVRDLLPSGYDFVLYSSTAGLYNETTGIWEVGNIPSGESQTLLIDVLVNATGDYLNIAEVTASDVFDIDSVPNNDDGDQSEDDEDNAIVTPVISIADLSLTKIVVDGDTTPLVGSEITFQITVTNDGPQDATGVEVTDLLPSGYDFVLFSSTEGTYNEATGIWTVGNIASGTSETLLIDVLVNPAGDYLNIAQISASDVADVDSTPNNDDGDQSEDDEDSAITTPIISMADLSLTKAVVDGDTTPLVGDEITFVLTVRNDGPQTATGVEVTDLLPSGYDFQTFSSSTGTYNETTGVWTVGNLATGDVETLLIDVRVNPTGVYLNTAEVSASNVVDSDSTPGNGVTTEDDYAEAVTVPVQTVADLSINKTTVGGIISAQPGDALRFQINVSNAGPDNATNVEVLDLLPSGFVYQQFSATSGTYDPVTGLWTVDDIPANGSQTLFIDVIVNTPADVPGEFTNETEITAADQIDPDSDPSADNTVDDLGDGIADDDEASFTVQVGISDLELIKSVSNVDANVGDVITFTLQINNAGPNMATGVALEDIVPIGYSNITNISNGGVLTGNTISWSALNVPLTGLTITYDATVNMPTLQAGEYLNIAQIVASDQFDPNSTPNNDDGDQSENDESSITINTPTADIAVSKDVDTAEPAINDVINFTISVTNQGSLDATSVVISEALPSGYEYITSVATAGSYDPAAGVWTIPSVPSGAIELLEIEVRVLDVNDYENTASLQSLDQIDGNPNNDSNSATITPICLTIHNKFSPNGNGENDVFYIDCINNFPNNKLEIYNRWGNIVYEKQGYDNSFNGISNGRAVINKDERLPIGTYYYVLDLGDGSEARVGWLYIVR</sequence>
<feature type="compositionally biased region" description="Acidic residues" evidence="1">
    <location>
        <begin position="1309"/>
        <end position="1333"/>
    </location>
</feature>
<dbReference type="InterPro" id="IPR047589">
    <property type="entry name" value="DUF11_rpt"/>
</dbReference>
<dbReference type="OrthoDB" id="9805017at2"/>
<feature type="domain" description="DUF11" evidence="2">
    <location>
        <begin position="1751"/>
        <end position="1859"/>
    </location>
</feature>
<keyword evidence="4" id="KW-1185">Reference proteome</keyword>
<feature type="compositionally biased region" description="Acidic residues" evidence="1">
    <location>
        <begin position="481"/>
        <end position="493"/>
    </location>
</feature>
<feature type="domain" description="DUF11" evidence="2">
    <location>
        <begin position="925"/>
        <end position="1044"/>
    </location>
</feature>
<feature type="compositionally biased region" description="Polar residues" evidence="1">
    <location>
        <begin position="470"/>
        <end position="480"/>
    </location>
</feature>
<feature type="region of interest" description="Disordered" evidence="1">
    <location>
        <begin position="2128"/>
        <end position="2153"/>
    </location>
</feature>
<dbReference type="NCBIfam" id="TIGR01451">
    <property type="entry name" value="B_ant_repeat"/>
    <property type="match status" value="16"/>
</dbReference>
<dbReference type="EMBL" id="LT899436">
    <property type="protein sequence ID" value="SNR15460.1"/>
    <property type="molecule type" value="Genomic_DNA"/>
</dbReference>
<evidence type="ECO:0000259" key="2">
    <source>
        <dbReference type="Pfam" id="PF01345"/>
    </source>
</evidence>
<dbReference type="Gene3D" id="2.60.40.10">
    <property type="entry name" value="Immunoglobulins"/>
    <property type="match status" value="8"/>
</dbReference>
<feature type="compositionally biased region" description="Acidic residues" evidence="1">
    <location>
        <begin position="1044"/>
        <end position="1055"/>
    </location>
</feature>
<evidence type="ECO:0000313" key="4">
    <source>
        <dbReference type="Proteomes" id="UP000215214"/>
    </source>
</evidence>
<evidence type="ECO:0000256" key="1">
    <source>
        <dbReference type="SAM" id="MobiDB-lite"/>
    </source>
</evidence>
<feature type="compositionally biased region" description="Acidic residues" evidence="1">
    <location>
        <begin position="2138"/>
        <end position="2147"/>
    </location>
</feature>
<reference evidence="3 4" key="1">
    <citation type="submission" date="2017-07" db="EMBL/GenBank/DDBJ databases">
        <authorList>
            <person name="Sun Z.S."/>
            <person name="Albrecht U."/>
            <person name="Echele G."/>
            <person name="Lee C.C."/>
        </authorList>
    </citation>
    <scope>NUCLEOTIDE SEQUENCE [LARGE SCALE GENOMIC DNA]</scope>
    <source>
        <strain evidence="4">type strain: KCTC 22618</strain>
    </source>
</reference>
<accession>A0A238UAM2</accession>
<feature type="region of interest" description="Disordered" evidence="1">
    <location>
        <begin position="1720"/>
        <end position="1740"/>
    </location>
</feature>
<feature type="compositionally biased region" description="Acidic residues" evidence="1">
    <location>
        <begin position="348"/>
        <end position="359"/>
    </location>
</feature>
<feature type="domain" description="DUF11" evidence="2">
    <location>
        <begin position="1617"/>
        <end position="1729"/>
    </location>
</feature>
<protein>
    <recommendedName>
        <fullName evidence="2">DUF11 domain-containing protein</fullName>
    </recommendedName>
</protein>
<feature type="region of interest" description="Disordered" evidence="1">
    <location>
        <begin position="1444"/>
        <end position="1473"/>
    </location>
</feature>
<feature type="compositionally biased region" description="Polar residues" evidence="1">
    <location>
        <begin position="1166"/>
        <end position="1176"/>
    </location>
</feature>
<feature type="domain" description="DUF11" evidence="2">
    <location>
        <begin position="1483"/>
        <end position="1594"/>
    </location>
</feature>
<feature type="domain" description="DUF11" evidence="2">
    <location>
        <begin position="1199"/>
        <end position="1314"/>
    </location>
</feature>
<feature type="domain" description="DUF11" evidence="2">
    <location>
        <begin position="368"/>
        <end position="483"/>
    </location>
</feature>
<dbReference type="InterPro" id="IPR026341">
    <property type="entry name" value="T9SS_type_B"/>
</dbReference>
<gene>
    <name evidence="3" type="ORF">TJEJU_1745</name>
</gene>
<feature type="domain" description="DUF11" evidence="2">
    <location>
        <begin position="648"/>
        <end position="757"/>
    </location>
</feature>